<dbReference type="AlphaFoldDB" id="A0A8J2YPQ7"/>
<organism evidence="2 3">
    <name type="scientific">Aliidongia dinghuensis</name>
    <dbReference type="NCBI Taxonomy" id="1867774"/>
    <lineage>
        <taxon>Bacteria</taxon>
        <taxon>Pseudomonadati</taxon>
        <taxon>Pseudomonadota</taxon>
        <taxon>Alphaproteobacteria</taxon>
        <taxon>Rhodospirillales</taxon>
        <taxon>Dongiaceae</taxon>
        <taxon>Aliidongia</taxon>
    </lineage>
</organism>
<comment type="caution">
    <text evidence="2">The sequence shown here is derived from an EMBL/GenBank/DDBJ whole genome shotgun (WGS) entry which is preliminary data.</text>
</comment>
<evidence type="ECO:0000313" key="3">
    <source>
        <dbReference type="Proteomes" id="UP000646365"/>
    </source>
</evidence>
<dbReference type="Proteomes" id="UP000646365">
    <property type="component" value="Unassembled WGS sequence"/>
</dbReference>
<sequence>MRDGSAPDARLTRRAGTFSSRQTTASSSEAVSSGLIAGWTGLIDRKSTQHPYGSAQLFVGGRLGGRADALQEPRPLAGVDAARTFLICAGVKIPRRSIAPIGPAG</sequence>
<feature type="region of interest" description="Disordered" evidence="1">
    <location>
        <begin position="1"/>
        <end position="31"/>
    </location>
</feature>
<dbReference type="EMBL" id="BMJQ01000001">
    <property type="protein sequence ID" value="GGF00958.1"/>
    <property type="molecule type" value="Genomic_DNA"/>
</dbReference>
<protein>
    <submittedName>
        <fullName evidence="2">Uncharacterized protein</fullName>
    </submittedName>
</protein>
<accession>A0A8J2YPQ7</accession>
<reference evidence="2" key="1">
    <citation type="journal article" date="2014" name="Int. J. Syst. Evol. Microbiol.">
        <title>Complete genome sequence of Corynebacterium casei LMG S-19264T (=DSM 44701T), isolated from a smear-ripened cheese.</title>
        <authorList>
            <consortium name="US DOE Joint Genome Institute (JGI-PGF)"/>
            <person name="Walter F."/>
            <person name="Albersmeier A."/>
            <person name="Kalinowski J."/>
            <person name="Ruckert C."/>
        </authorList>
    </citation>
    <scope>NUCLEOTIDE SEQUENCE</scope>
    <source>
        <strain evidence="2">CGMCC 1.15725</strain>
    </source>
</reference>
<feature type="compositionally biased region" description="Polar residues" evidence="1">
    <location>
        <begin position="17"/>
        <end position="31"/>
    </location>
</feature>
<reference evidence="2" key="2">
    <citation type="submission" date="2020-09" db="EMBL/GenBank/DDBJ databases">
        <authorList>
            <person name="Sun Q."/>
            <person name="Zhou Y."/>
        </authorList>
    </citation>
    <scope>NUCLEOTIDE SEQUENCE</scope>
    <source>
        <strain evidence="2">CGMCC 1.15725</strain>
    </source>
</reference>
<gene>
    <name evidence="2" type="ORF">GCM10011611_03180</name>
</gene>
<evidence type="ECO:0000256" key="1">
    <source>
        <dbReference type="SAM" id="MobiDB-lite"/>
    </source>
</evidence>
<keyword evidence="3" id="KW-1185">Reference proteome</keyword>
<name>A0A8J2YPQ7_9PROT</name>
<proteinExistence type="predicted"/>
<evidence type="ECO:0000313" key="2">
    <source>
        <dbReference type="EMBL" id="GGF00958.1"/>
    </source>
</evidence>